<keyword evidence="2" id="KW-0732">Signal</keyword>
<sequence>MMHSRYFKPALLLLALLSMACRFNVREIGFAELSPDPYVLYYFYNQKTAGQTVSTFEKQAKQLFNYSNIKVKAIDVDMESADRAIQYLSNQKTFPQAVLLAPDGRIRQVELAEGAETALKSLIISPLREEILANIVQKYGIVLLLEGTDAVQNKQAEQAIERQLEEIKQVMVRMPKVVKEGPVLLIVKQDDLVKESTLLWSLGIDPGKTYTDPQAVILYGRARKMGEVLKAKEIQSDVVYKLLSLIGADCECGLDRKWMMGPRIPLEWTPATQTRLSTLLNFDVDNPMVMAEMSQILSIEAKKNGRSDGLGLFEPKEISLSDQSLSEAIPEVHFDESDTDNDDELGVETSMLSNVFYALGVLAVIVIGGGIWVMMKK</sequence>
<feature type="signal peptide" evidence="2">
    <location>
        <begin position="1"/>
        <end position="20"/>
    </location>
</feature>
<protein>
    <submittedName>
        <fullName evidence="3">Uncharacterized protein</fullName>
    </submittedName>
</protein>
<name>A0AAW9RVU3_9BACT</name>
<dbReference type="PROSITE" id="PS51257">
    <property type="entry name" value="PROKAR_LIPOPROTEIN"/>
    <property type="match status" value="1"/>
</dbReference>
<dbReference type="AlphaFoldDB" id="A0AAW9RVU3"/>
<reference evidence="3 4" key="1">
    <citation type="submission" date="2024-04" db="EMBL/GenBank/DDBJ databases">
        <title>Novel genus in family Flammeovirgaceae.</title>
        <authorList>
            <person name="Nguyen T.H."/>
            <person name="Vuong T.Q."/>
            <person name="Le H."/>
            <person name="Kim S.-G."/>
        </authorList>
    </citation>
    <scope>NUCLEOTIDE SEQUENCE [LARGE SCALE GENOMIC DNA]</scope>
    <source>
        <strain evidence="3 4">JCM 23209</strain>
    </source>
</reference>
<comment type="caution">
    <text evidence="3">The sequence shown here is derived from an EMBL/GenBank/DDBJ whole genome shotgun (WGS) entry which is preliminary data.</text>
</comment>
<evidence type="ECO:0000256" key="1">
    <source>
        <dbReference type="SAM" id="Phobius"/>
    </source>
</evidence>
<feature type="chain" id="PRO_5043578249" evidence="2">
    <location>
        <begin position="21"/>
        <end position="377"/>
    </location>
</feature>
<dbReference type="EMBL" id="JBDKWZ010000003">
    <property type="protein sequence ID" value="MEN7547787.1"/>
    <property type="molecule type" value="Genomic_DNA"/>
</dbReference>
<keyword evidence="1" id="KW-1133">Transmembrane helix</keyword>
<accession>A0AAW9RVU3</accession>
<keyword evidence="1" id="KW-0812">Transmembrane</keyword>
<organism evidence="3 4">
    <name type="scientific">Rapidithrix thailandica</name>
    <dbReference type="NCBI Taxonomy" id="413964"/>
    <lineage>
        <taxon>Bacteria</taxon>
        <taxon>Pseudomonadati</taxon>
        <taxon>Bacteroidota</taxon>
        <taxon>Cytophagia</taxon>
        <taxon>Cytophagales</taxon>
        <taxon>Flammeovirgaceae</taxon>
        <taxon>Rapidithrix</taxon>
    </lineage>
</organism>
<evidence type="ECO:0000256" key="2">
    <source>
        <dbReference type="SAM" id="SignalP"/>
    </source>
</evidence>
<dbReference type="RefSeq" id="WP_346820570.1">
    <property type="nucleotide sequence ID" value="NZ_JBDKWZ010000003.1"/>
</dbReference>
<evidence type="ECO:0000313" key="3">
    <source>
        <dbReference type="EMBL" id="MEN7547787.1"/>
    </source>
</evidence>
<proteinExistence type="predicted"/>
<keyword evidence="1" id="KW-0472">Membrane</keyword>
<keyword evidence="4" id="KW-1185">Reference proteome</keyword>
<feature type="transmembrane region" description="Helical" evidence="1">
    <location>
        <begin position="355"/>
        <end position="375"/>
    </location>
</feature>
<evidence type="ECO:0000313" key="4">
    <source>
        <dbReference type="Proteomes" id="UP001403385"/>
    </source>
</evidence>
<gene>
    <name evidence="3" type="ORF">AAG747_07700</name>
</gene>
<dbReference type="Proteomes" id="UP001403385">
    <property type="component" value="Unassembled WGS sequence"/>
</dbReference>